<feature type="domain" description="Glycosyltransferase subfamily 4-like N-terminal" evidence="1">
    <location>
        <begin position="107"/>
        <end position="214"/>
    </location>
</feature>
<evidence type="ECO:0000259" key="1">
    <source>
        <dbReference type="Pfam" id="PF13439"/>
    </source>
</evidence>
<dbReference type="KEGG" id="dja:HY57_11990"/>
<dbReference type="Pfam" id="PF13692">
    <property type="entry name" value="Glyco_trans_1_4"/>
    <property type="match status" value="1"/>
</dbReference>
<evidence type="ECO:0000313" key="2">
    <source>
        <dbReference type="EMBL" id="AIF47930.1"/>
    </source>
</evidence>
<dbReference type="EMBL" id="CP008884">
    <property type="protein sequence ID" value="AIF47930.1"/>
    <property type="molecule type" value="Genomic_DNA"/>
</dbReference>
<dbReference type="Gene3D" id="3.40.50.2000">
    <property type="entry name" value="Glycogen Phosphorylase B"/>
    <property type="match status" value="2"/>
</dbReference>
<keyword evidence="3" id="KW-1185">Reference proteome</keyword>
<organism evidence="2 3">
    <name type="scientific">Dyella japonica A8</name>
    <dbReference type="NCBI Taxonomy" id="1217721"/>
    <lineage>
        <taxon>Bacteria</taxon>
        <taxon>Pseudomonadati</taxon>
        <taxon>Pseudomonadota</taxon>
        <taxon>Gammaproteobacteria</taxon>
        <taxon>Lysobacterales</taxon>
        <taxon>Rhodanobacteraceae</taxon>
        <taxon>Dyella</taxon>
    </lineage>
</organism>
<dbReference type="InterPro" id="IPR028098">
    <property type="entry name" value="Glyco_trans_4-like_N"/>
</dbReference>
<dbReference type="AlphaFoldDB" id="A0A075K264"/>
<dbReference type="GO" id="GO:0016757">
    <property type="term" value="F:glycosyltransferase activity"/>
    <property type="evidence" value="ECO:0007669"/>
    <property type="project" value="UniProtKB-ARBA"/>
</dbReference>
<dbReference type="OrthoDB" id="9802525at2"/>
<proteinExistence type="predicted"/>
<dbReference type="PANTHER" id="PTHR12526">
    <property type="entry name" value="GLYCOSYLTRANSFERASE"/>
    <property type="match status" value="1"/>
</dbReference>
<reference evidence="2 3" key="1">
    <citation type="submission" date="2014-07" db="EMBL/GenBank/DDBJ databases">
        <title>Complete Genome Sequence of Dyella japonica Strain A8 Isolated from Malaysian Tropical Soil.</title>
        <authorList>
            <person name="Hui R.K.H."/>
            <person name="Chen J.-W."/>
            <person name="Chan K.-G."/>
            <person name="Leung F.C.C."/>
        </authorList>
    </citation>
    <scope>NUCLEOTIDE SEQUENCE [LARGE SCALE GENOMIC DNA]</scope>
    <source>
        <strain evidence="2 3">A8</strain>
    </source>
</reference>
<sequence>MIRIVILTNAYPYLPGEQFIDDEIGFWAEHAEAHVTLMPAVAHGVPRDIPAGMAIDTTFTSGRLLGRLVAVLAALFDRMFRNELAHLWRTRKLGWRTGLRALLHSSKVLQQAGQLMRYTEKNGDIDVAYCYWNDTQSYAAILAKARGRVRRVVSRVHGVDLYEPRRYREYMPLKRQFIRGYDRIFVLSLHAAAYMQATYGALPEKLELIPLGVPFDDLLSQPSPAGCVHVVSVSFCLPVKRLGRIVDGLAMFARDNPGVAVKWTHVGGGPLLEETRSLAQRKLDGITNLSFEFRGYVPHEHVRRVFLEVPVDVLVNTSESEGTPVSMMEAMSTGVPVVAPDVGGISYVVSDRCGALMSGSPDGREISKAIARVALGEERDDLRANARQVIEKRFDASRNYRDFVSNVLSMGAT</sequence>
<dbReference type="HOGENOM" id="CLU_055416_0_0_6"/>
<dbReference type="Pfam" id="PF13439">
    <property type="entry name" value="Glyco_transf_4"/>
    <property type="match status" value="1"/>
</dbReference>
<gene>
    <name evidence="2" type="ORF">HY57_11990</name>
</gene>
<dbReference type="SUPFAM" id="SSF53756">
    <property type="entry name" value="UDP-Glycosyltransferase/glycogen phosphorylase"/>
    <property type="match status" value="1"/>
</dbReference>
<dbReference type="STRING" id="1217721.HY57_11990"/>
<name>A0A075K264_9GAMM</name>
<protein>
    <submittedName>
        <fullName evidence="2">Polysaccharide biosynthesis protein</fullName>
    </submittedName>
</protein>
<dbReference type="Proteomes" id="UP000027987">
    <property type="component" value="Chromosome"/>
</dbReference>
<accession>A0A075K264</accession>
<evidence type="ECO:0000313" key="3">
    <source>
        <dbReference type="Proteomes" id="UP000027987"/>
    </source>
</evidence>
<dbReference type="PATRIC" id="fig|1217721.7.peg.2471"/>